<dbReference type="Gene3D" id="1.10.287.110">
    <property type="entry name" value="DnaJ domain"/>
    <property type="match status" value="1"/>
</dbReference>
<dbReference type="Pfam" id="PF00226">
    <property type="entry name" value="DnaJ"/>
    <property type="match status" value="1"/>
</dbReference>
<dbReference type="SMART" id="SM00271">
    <property type="entry name" value="DnaJ"/>
    <property type="match status" value="1"/>
</dbReference>
<reference evidence="2" key="1">
    <citation type="journal article" date="2020" name="Nature">
        <title>Giant virus diversity and host interactions through global metagenomics.</title>
        <authorList>
            <person name="Schulz F."/>
            <person name="Roux S."/>
            <person name="Paez-Espino D."/>
            <person name="Jungbluth S."/>
            <person name="Walsh D.A."/>
            <person name="Denef V.J."/>
            <person name="McMahon K.D."/>
            <person name="Konstantinidis K.T."/>
            <person name="Eloe-Fadrosh E.A."/>
            <person name="Kyrpides N.C."/>
            <person name="Woyke T."/>
        </authorList>
    </citation>
    <scope>NUCLEOTIDE SEQUENCE</scope>
    <source>
        <strain evidence="2">GVMAG-S-1074260-58</strain>
    </source>
</reference>
<dbReference type="SUPFAM" id="SSF46565">
    <property type="entry name" value="Chaperone J-domain"/>
    <property type="match status" value="1"/>
</dbReference>
<dbReference type="AlphaFoldDB" id="A0A6C0JWD9"/>
<evidence type="ECO:0000313" key="2">
    <source>
        <dbReference type="EMBL" id="QHU09241.1"/>
    </source>
</evidence>
<dbReference type="PROSITE" id="PS50076">
    <property type="entry name" value="DNAJ_2"/>
    <property type="match status" value="1"/>
</dbReference>
<feature type="domain" description="J" evidence="1">
    <location>
        <begin position="5"/>
        <end position="74"/>
    </location>
</feature>
<proteinExistence type="predicted"/>
<sequence>MEIQKACDLLELKWCKSLTEKDVKTAYFRQARKYHPDKLKQDTTMDTITFIEIQDAYNCIIQEINQSTSYIQSNVSEMKEYIHTVFGIHEDNCVLYMMNFILEFKLNLDKESYSLLQQLILDYYRKTPLPSEDNIYRVTLQPTLDNLLNHDIYSLVFQDETYYIPLWHEQVEFITETYKVVVNIEPILPNGIFKDDNNVLYVHHTISIYELLEKETYDIYVGKHKFTVNVSELKIEPYQCIQFLQSGIAEISTTSIFSIDTLNPVYIYIEFKEYLKNLN</sequence>
<dbReference type="CDD" id="cd06257">
    <property type="entry name" value="DnaJ"/>
    <property type="match status" value="1"/>
</dbReference>
<organism evidence="2">
    <name type="scientific">viral metagenome</name>
    <dbReference type="NCBI Taxonomy" id="1070528"/>
    <lineage>
        <taxon>unclassified sequences</taxon>
        <taxon>metagenomes</taxon>
        <taxon>organismal metagenomes</taxon>
    </lineage>
</organism>
<dbReference type="InterPro" id="IPR036869">
    <property type="entry name" value="J_dom_sf"/>
</dbReference>
<evidence type="ECO:0000259" key="1">
    <source>
        <dbReference type="PROSITE" id="PS50076"/>
    </source>
</evidence>
<protein>
    <recommendedName>
        <fullName evidence="1">J domain-containing protein</fullName>
    </recommendedName>
</protein>
<name>A0A6C0JWD9_9ZZZZ</name>
<dbReference type="EMBL" id="MN740706">
    <property type="protein sequence ID" value="QHU09241.1"/>
    <property type="molecule type" value="Genomic_DNA"/>
</dbReference>
<dbReference type="InterPro" id="IPR001623">
    <property type="entry name" value="DnaJ_domain"/>
</dbReference>
<accession>A0A6C0JWD9</accession>